<comment type="caution">
    <text evidence="1">The sequence shown here is derived from an EMBL/GenBank/DDBJ whole genome shotgun (WGS) entry which is preliminary data.</text>
</comment>
<gene>
    <name evidence="1" type="ORF">MYCIT1_LOCUS7769</name>
</gene>
<protein>
    <submittedName>
        <fullName evidence="1">Uncharacterized protein</fullName>
    </submittedName>
</protein>
<dbReference type="AlphaFoldDB" id="A0AAD2H104"/>
<keyword evidence="2" id="KW-1185">Reference proteome</keyword>
<sequence length="180" mass="19417">MAARAPGHCSRSPASHSAFPRTIALRLLALSLSSHNPRVHNNGPACRTIAPDIHRSPGRLDLEWRCHACVVFWHLTYESHLLNWKSSQRKRPTAVQRSATHAHAYGLAEHTAHVTRIGSLLVGGRGAAADLIDLEAAAGANDCYASGTPSLLCAHSANARPWREGEMRGMAWSGLARVLG</sequence>
<name>A0AAD2H104_9AGAR</name>
<proteinExistence type="predicted"/>
<evidence type="ECO:0000313" key="2">
    <source>
        <dbReference type="Proteomes" id="UP001295794"/>
    </source>
</evidence>
<reference evidence="1" key="1">
    <citation type="submission" date="2023-11" db="EMBL/GenBank/DDBJ databases">
        <authorList>
            <person name="De Vega J J."/>
            <person name="De Vega J J."/>
        </authorList>
    </citation>
    <scope>NUCLEOTIDE SEQUENCE</scope>
</reference>
<accession>A0AAD2H104</accession>
<dbReference type="Proteomes" id="UP001295794">
    <property type="component" value="Unassembled WGS sequence"/>
</dbReference>
<dbReference type="EMBL" id="CAVNYO010000108">
    <property type="protein sequence ID" value="CAK5266179.1"/>
    <property type="molecule type" value="Genomic_DNA"/>
</dbReference>
<evidence type="ECO:0000313" key="1">
    <source>
        <dbReference type="EMBL" id="CAK5266179.1"/>
    </source>
</evidence>
<organism evidence="1 2">
    <name type="scientific">Mycena citricolor</name>
    <dbReference type="NCBI Taxonomy" id="2018698"/>
    <lineage>
        <taxon>Eukaryota</taxon>
        <taxon>Fungi</taxon>
        <taxon>Dikarya</taxon>
        <taxon>Basidiomycota</taxon>
        <taxon>Agaricomycotina</taxon>
        <taxon>Agaricomycetes</taxon>
        <taxon>Agaricomycetidae</taxon>
        <taxon>Agaricales</taxon>
        <taxon>Marasmiineae</taxon>
        <taxon>Mycenaceae</taxon>
        <taxon>Mycena</taxon>
    </lineage>
</organism>